<sequence>MEKRYRKLGMKLISTGKYILDNERKDGNENLIGYNGLFADRKSGIMSALEFIHSFRKTKDSPYPKYTDQEAVDALYKIKFANPIYNKTVLVGNREGVSASCLEGTNIGINKYISDERKKATVKVLKFITSYDIQKSLVINSKVGSGINALYDDDEVCQAKHLVEFIYEDRDAVEVLNAMIDITRIYDISMNYSEIWRSKKLEMFNLDIYSNTL</sequence>
<dbReference type="Gene3D" id="3.40.190.10">
    <property type="entry name" value="Periplasmic binding protein-like II"/>
    <property type="match status" value="1"/>
</dbReference>
<name>A0A1Y2BUT9_9FUNG</name>
<evidence type="ECO:0000313" key="2">
    <source>
        <dbReference type="Proteomes" id="UP000193920"/>
    </source>
</evidence>
<dbReference type="SUPFAM" id="SSF53850">
    <property type="entry name" value="Periplasmic binding protein-like II"/>
    <property type="match status" value="1"/>
</dbReference>
<reference evidence="1 2" key="1">
    <citation type="submission" date="2016-08" db="EMBL/GenBank/DDBJ databases">
        <title>A Parts List for Fungal Cellulosomes Revealed by Comparative Genomics.</title>
        <authorList>
            <consortium name="DOE Joint Genome Institute"/>
            <person name="Haitjema C.H."/>
            <person name="Gilmore S.P."/>
            <person name="Henske J.K."/>
            <person name="Solomon K.V."/>
            <person name="De Groot R."/>
            <person name="Kuo A."/>
            <person name="Mondo S.J."/>
            <person name="Salamov A.A."/>
            <person name="Labutti K."/>
            <person name="Zhao Z."/>
            <person name="Chiniquy J."/>
            <person name="Barry K."/>
            <person name="Brewer H.M."/>
            <person name="Purvine S.O."/>
            <person name="Wright A.T."/>
            <person name="Boxma B."/>
            <person name="Van Alen T."/>
            <person name="Hackstein J.H."/>
            <person name="Baker S.E."/>
            <person name="Grigoriev I.V."/>
            <person name="O'Malley M.A."/>
        </authorList>
    </citation>
    <scope>NUCLEOTIDE SEQUENCE [LARGE SCALE GENOMIC DNA]</scope>
    <source>
        <strain evidence="1 2">G1</strain>
    </source>
</reference>
<organism evidence="1 2">
    <name type="scientific">Neocallimastix californiae</name>
    <dbReference type="NCBI Taxonomy" id="1754190"/>
    <lineage>
        <taxon>Eukaryota</taxon>
        <taxon>Fungi</taxon>
        <taxon>Fungi incertae sedis</taxon>
        <taxon>Chytridiomycota</taxon>
        <taxon>Chytridiomycota incertae sedis</taxon>
        <taxon>Neocallimastigomycetes</taxon>
        <taxon>Neocallimastigales</taxon>
        <taxon>Neocallimastigaceae</taxon>
        <taxon>Neocallimastix</taxon>
    </lineage>
</organism>
<evidence type="ECO:0000313" key="1">
    <source>
        <dbReference type="EMBL" id="ORY37875.1"/>
    </source>
</evidence>
<proteinExistence type="predicted"/>
<comment type="caution">
    <text evidence="1">The sequence shown here is derived from an EMBL/GenBank/DDBJ whole genome shotgun (WGS) entry which is preliminary data.</text>
</comment>
<keyword evidence="2" id="KW-1185">Reference proteome</keyword>
<dbReference type="EMBL" id="MCOG01000140">
    <property type="protein sequence ID" value="ORY37875.1"/>
    <property type="molecule type" value="Genomic_DNA"/>
</dbReference>
<gene>
    <name evidence="1" type="ORF">LY90DRAFT_511106</name>
</gene>
<dbReference type="OrthoDB" id="2157358at2759"/>
<dbReference type="Proteomes" id="UP000193920">
    <property type="component" value="Unassembled WGS sequence"/>
</dbReference>
<protein>
    <submittedName>
        <fullName evidence="1">Uncharacterized protein</fullName>
    </submittedName>
</protein>
<accession>A0A1Y2BUT9</accession>
<dbReference type="AlphaFoldDB" id="A0A1Y2BUT9"/>